<dbReference type="Proteomes" id="UP000824596">
    <property type="component" value="Unassembled WGS sequence"/>
</dbReference>
<evidence type="ECO:0000256" key="7">
    <source>
        <dbReference type="ARBA" id="ARBA00023011"/>
    </source>
</evidence>
<feature type="transmembrane region" description="Helical" evidence="14">
    <location>
        <begin position="38"/>
        <end position="57"/>
    </location>
</feature>
<proteinExistence type="inferred from homology"/>
<dbReference type="InterPro" id="IPR033118">
    <property type="entry name" value="EXPERA"/>
</dbReference>
<keyword evidence="7" id="KW-0756">Sterol biosynthesis</keyword>
<accession>A0A9P8SHW1</accession>
<evidence type="ECO:0000256" key="12">
    <source>
        <dbReference type="ARBA" id="ARBA00023235"/>
    </source>
</evidence>
<evidence type="ECO:0000259" key="15">
    <source>
        <dbReference type="PROSITE" id="PS51751"/>
    </source>
</evidence>
<dbReference type="GO" id="GO:0016126">
    <property type="term" value="P:sterol biosynthetic process"/>
    <property type="evidence" value="ECO:0007669"/>
    <property type="project" value="UniProtKB-KW"/>
</dbReference>
<keyword evidence="6 13" id="KW-1133">Transmembrane helix</keyword>
<protein>
    <submittedName>
        <fullName evidence="16">Emopamil binding protein</fullName>
    </submittedName>
</protein>
<dbReference type="PANTHER" id="PTHR14207">
    <property type="entry name" value="STEROL ISOMERASE"/>
    <property type="match status" value="1"/>
</dbReference>
<dbReference type="PANTHER" id="PTHR14207:SF0">
    <property type="entry name" value="3-BETA-HYDROXYSTEROID-DELTA(8),DELTA(7)-ISOMERASE"/>
    <property type="match status" value="1"/>
</dbReference>
<keyword evidence="11" id="KW-0753">Steroid metabolism</keyword>
<gene>
    <name evidence="16" type="ORF">HRG_06068</name>
</gene>
<evidence type="ECO:0000256" key="3">
    <source>
        <dbReference type="ARBA" id="ARBA00022516"/>
    </source>
</evidence>
<dbReference type="GO" id="GO:0005783">
    <property type="term" value="C:endoplasmic reticulum"/>
    <property type="evidence" value="ECO:0007669"/>
    <property type="project" value="TreeGrafter"/>
</dbReference>
<dbReference type="Pfam" id="PF05241">
    <property type="entry name" value="EBP"/>
    <property type="match status" value="1"/>
</dbReference>
<keyword evidence="9 13" id="KW-0472">Membrane</keyword>
<feature type="domain" description="EXPERA" evidence="15">
    <location>
        <begin position="38"/>
        <end position="192"/>
    </location>
</feature>
<dbReference type="AlphaFoldDB" id="A0A9P8SHW1"/>
<sequence length="216" mass="24074">MVVQQEDVAAAATATATQHPYYPRTASIPGFVANQWPMAQLMAVFVCAAGAIVVAAYRVAAVRCSRRYYILNRTSIAGQQTVLAQLWKEYALSDSRYLTSDVFTVCVETITLVWGPLCWLTVGAVLGRSPARHGLQLVVCTAHLHSVALYYATNWAEHRATGRCYSRPEFLYYWVYYVGFNMPWVVVPSVLFCDSFAHMSRAFAALDGTKPRSKVQ</sequence>
<evidence type="ECO:0000256" key="1">
    <source>
        <dbReference type="ARBA" id="ARBA00004141"/>
    </source>
</evidence>
<dbReference type="EMBL" id="JAIZPD010000005">
    <property type="protein sequence ID" value="KAH0963558.1"/>
    <property type="molecule type" value="Genomic_DNA"/>
</dbReference>
<evidence type="ECO:0000256" key="14">
    <source>
        <dbReference type="SAM" id="Phobius"/>
    </source>
</evidence>
<organism evidence="16 17">
    <name type="scientific">Hirsutella rhossiliensis</name>
    <dbReference type="NCBI Taxonomy" id="111463"/>
    <lineage>
        <taxon>Eukaryota</taxon>
        <taxon>Fungi</taxon>
        <taxon>Dikarya</taxon>
        <taxon>Ascomycota</taxon>
        <taxon>Pezizomycotina</taxon>
        <taxon>Sordariomycetes</taxon>
        <taxon>Hypocreomycetidae</taxon>
        <taxon>Hypocreales</taxon>
        <taxon>Ophiocordycipitaceae</taxon>
        <taxon>Hirsutella</taxon>
    </lineage>
</organism>
<comment type="subcellular location">
    <subcellularLocation>
        <location evidence="1">Membrane</location>
        <topology evidence="1">Multi-pass membrane protein</topology>
    </subcellularLocation>
</comment>
<dbReference type="GO" id="GO:0047750">
    <property type="term" value="F:cholestenol delta-isomerase activity"/>
    <property type="evidence" value="ECO:0007669"/>
    <property type="project" value="InterPro"/>
</dbReference>
<evidence type="ECO:0000313" key="17">
    <source>
        <dbReference type="Proteomes" id="UP000824596"/>
    </source>
</evidence>
<keyword evidence="4 13" id="KW-0812">Transmembrane</keyword>
<dbReference type="OrthoDB" id="58557at2759"/>
<evidence type="ECO:0000256" key="9">
    <source>
        <dbReference type="ARBA" id="ARBA00023136"/>
    </source>
</evidence>
<keyword evidence="12" id="KW-0413">Isomerase</keyword>
<dbReference type="InterPro" id="IPR007905">
    <property type="entry name" value="EBP"/>
</dbReference>
<name>A0A9P8SHW1_9HYPO</name>
<evidence type="ECO:0000256" key="2">
    <source>
        <dbReference type="ARBA" id="ARBA00008337"/>
    </source>
</evidence>
<evidence type="ECO:0000256" key="11">
    <source>
        <dbReference type="ARBA" id="ARBA00023221"/>
    </source>
</evidence>
<evidence type="ECO:0000256" key="5">
    <source>
        <dbReference type="ARBA" id="ARBA00022955"/>
    </source>
</evidence>
<keyword evidence="3" id="KW-0444">Lipid biosynthesis</keyword>
<dbReference type="GO" id="GO:0004769">
    <property type="term" value="F:steroid Delta-isomerase activity"/>
    <property type="evidence" value="ECO:0007669"/>
    <property type="project" value="TreeGrafter"/>
</dbReference>
<comment type="caution">
    <text evidence="16">The sequence shown here is derived from an EMBL/GenBank/DDBJ whole genome shotgun (WGS) entry which is preliminary data.</text>
</comment>
<dbReference type="PROSITE" id="PS51751">
    <property type="entry name" value="EXPERA"/>
    <property type="match status" value="1"/>
</dbReference>
<dbReference type="RefSeq" id="XP_044721071.1">
    <property type="nucleotide sequence ID" value="XM_044864539.1"/>
</dbReference>
<keyword evidence="17" id="KW-1185">Reference proteome</keyword>
<dbReference type="GO" id="GO:0016020">
    <property type="term" value="C:membrane"/>
    <property type="evidence" value="ECO:0007669"/>
    <property type="project" value="UniProtKB-SubCell"/>
</dbReference>
<evidence type="ECO:0000313" key="16">
    <source>
        <dbReference type="EMBL" id="KAH0963558.1"/>
    </source>
</evidence>
<evidence type="ECO:0000256" key="6">
    <source>
        <dbReference type="ARBA" id="ARBA00022989"/>
    </source>
</evidence>
<feature type="transmembrane region" description="Helical" evidence="14">
    <location>
        <begin position="173"/>
        <end position="193"/>
    </location>
</feature>
<keyword evidence="5" id="KW-0752">Steroid biosynthesis</keyword>
<keyword evidence="10" id="KW-1207">Sterol metabolism</keyword>
<reference evidence="16" key="1">
    <citation type="submission" date="2021-09" db="EMBL/GenBank/DDBJ databases">
        <title>A high-quality genome of the endoparasitic fungus Hirsutella rhossiliensis with a comparison of Hirsutella genomes reveals transposable elements contributing to genome size variation.</title>
        <authorList>
            <person name="Lin R."/>
            <person name="Jiao Y."/>
            <person name="Sun X."/>
            <person name="Ling J."/>
            <person name="Xie B."/>
            <person name="Cheng X."/>
        </authorList>
    </citation>
    <scope>NUCLEOTIDE SEQUENCE</scope>
    <source>
        <strain evidence="16">HR02</strain>
    </source>
</reference>
<evidence type="ECO:0000256" key="10">
    <source>
        <dbReference type="ARBA" id="ARBA00023166"/>
    </source>
</evidence>
<comment type="similarity">
    <text evidence="2">Belongs to the EBP family.</text>
</comment>
<dbReference type="GO" id="GO:0000247">
    <property type="term" value="F:C-8 sterol isomerase activity"/>
    <property type="evidence" value="ECO:0007669"/>
    <property type="project" value="TreeGrafter"/>
</dbReference>
<evidence type="ECO:0000256" key="8">
    <source>
        <dbReference type="ARBA" id="ARBA00023098"/>
    </source>
</evidence>
<evidence type="ECO:0000256" key="13">
    <source>
        <dbReference type="PROSITE-ProRule" id="PRU01087"/>
    </source>
</evidence>
<evidence type="ECO:0000256" key="4">
    <source>
        <dbReference type="ARBA" id="ARBA00022692"/>
    </source>
</evidence>
<keyword evidence="8" id="KW-0443">Lipid metabolism</keyword>
<dbReference type="GeneID" id="68355197"/>